<evidence type="ECO:0000313" key="3">
    <source>
        <dbReference type="Proteomes" id="UP000663848"/>
    </source>
</evidence>
<reference evidence="2" key="1">
    <citation type="submission" date="2021-02" db="EMBL/GenBank/DDBJ databases">
        <authorList>
            <person name="Nowell W R."/>
        </authorList>
    </citation>
    <scope>NUCLEOTIDE SEQUENCE</scope>
</reference>
<dbReference type="AlphaFoldDB" id="A0A822DT67"/>
<organism evidence="2 3">
    <name type="scientific">Rotaria socialis</name>
    <dbReference type="NCBI Taxonomy" id="392032"/>
    <lineage>
        <taxon>Eukaryota</taxon>
        <taxon>Metazoa</taxon>
        <taxon>Spiralia</taxon>
        <taxon>Gnathifera</taxon>
        <taxon>Rotifera</taxon>
        <taxon>Eurotatoria</taxon>
        <taxon>Bdelloidea</taxon>
        <taxon>Philodinida</taxon>
        <taxon>Philodinidae</taxon>
        <taxon>Rotaria</taxon>
    </lineage>
</organism>
<evidence type="ECO:0000256" key="1">
    <source>
        <dbReference type="SAM" id="MobiDB-lite"/>
    </source>
</evidence>
<name>A0A822DT67_9BILA</name>
<comment type="caution">
    <text evidence="2">The sequence shown here is derived from an EMBL/GenBank/DDBJ whole genome shotgun (WGS) entry which is preliminary data.</text>
</comment>
<gene>
    <name evidence="2" type="ORF">QYT958_LOCUS43902</name>
</gene>
<accession>A0A822DT67</accession>
<sequence>MQNSNVVADADQIDNELHAETGDGADGNEE</sequence>
<feature type="region of interest" description="Disordered" evidence="1">
    <location>
        <begin position="1"/>
        <end position="30"/>
    </location>
</feature>
<feature type="non-terminal residue" evidence="2">
    <location>
        <position position="1"/>
    </location>
</feature>
<dbReference type="Proteomes" id="UP000663848">
    <property type="component" value="Unassembled WGS sequence"/>
</dbReference>
<evidence type="ECO:0000313" key="2">
    <source>
        <dbReference type="EMBL" id="CAF5081172.1"/>
    </source>
</evidence>
<proteinExistence type="predicted"/>
<protein>
    <submittedName>
        <fullName evidence="2">Uncharacterized protein</fullName>
    </submittedName>
</protein>
<dbReference type="EMBL" id="CAJOBR010065029">
    <property type="protein sequence ID" value="CAF5081172.1"/>
    <property type="molecule type" value="Genomic_DNA"/>
</dbReference>